<gene>
    <name evidence="15" type="ORF">RM533_04660</name>
</gene>
<dbReference type="PROSITE" id="PS52016">
    <property type="entry name" value="TONB_DEPENDENT_REC_3"/>
    <property type="match status" value="1"/>
</dbReference>
<evidence type="ECO:0000256" key="12">
    <source>
        <dbReference type="RuleBase" id="RU003357"/>
    </source>
</evidence>
<evidence type="ECO:0000256" key="3">
    <source>
        <dbReference type="ARBA" id="ARBA00022452"/>
    </source>
</evidence>
<dbReference type="InterPro" id="IPR012910">
    <property type="entry name" value="Plug_dom"/>
</dbReference>
<evidence type="ECO:0000256" key="5">
    <source>
        <dbReference type="ARBA" id="ARBA00022692"/>
    </source>
</evidence>
<dbReference type="InterPro" id="IPR000531">
    <property type="entry name" value="Beta-barrel_TonB"/>
</dbReference>
<keyword evidence="8 12" id="KW-0798">TonB box</keyword>
<protein>
    <submittedName>
        <fullName evidence="15">TonB-dependent receptor</fullName>
    </submittedName>
</protein>
<evidence type="ECO:0000259" key="14">
    <source>
        <dbReference type="Pfam" id="PF07715"/>
    </source>
</evidence>
<evidence type="ECO:0000256" key="7">
    <source>
        <dbReference type="ARBA" id="ARBA00023065"/>
    </source>
</evidence>
<evidence type="ECO:0000256" key="1">
    <source>
        <dbReference type="ARBA" id="ARBA00004571"/>
    </source>
</evidence>
<accession>A0ABU2ZFU4</accession>
<dbReference type="PANTHER" id="PTHR32552">
    <property type="entry name" value="FERRICHROME IRON RECEPTOR-RELATED"/>
    <property type="match status" value="1"/>
</dbReference>
<evidence type="ECO:0000256" key="8">
    <source>
        <dbReference type="ARBA" id="ARBA00023077"/>
    </source>
</evidence>
<keyword evidence="3 11" id="KW-1134">Transmembrane beta strand</keyword>
<dbReference type="SUPFAM" id="SSF56935">
    <property type="entry name" value="Porins"/>
    <property type="match status" value="1"/>
</dbReference>
<evidence type="ECO:0000313" key="16">
    <source>
        <dbReference type="Proteomes" id="UP001259803"/>
    </source>
</evidence>
<evidence type="ECO:0000256" key="11">
    <source>
        <dbReference type="PROSITE-ProRule" id="PRU01360"/>
    </source>
</evidence>
<keyword evidence="5 11" id="KW-0812">Transmembrane</keyword>
<evidence type="ECO:0000259" key="13">
    <source>
        <dbReference type="Pfam" id="PF00593"/>
    </source>
</evidence>
<evidence type="ECO:0000256" key="4">
    <source>
        <dbReference type="ARBA" id="ARBA00022496"/>
    </source>
</evidence>
<keyword evidence="15" id="KW-0675">Receptor</keyword>
<comment type="subcellular location">
    <subcellularLocation>
        <location evidence="1 11">Cell outer membrane</location>
        <topology evidence="1 11">Multi-pass membrane protein</topology>
    </subcellularLocation>
</comment>
<name>A0ABU2ZFU4_9SPHN</name>
<keyword evidence="16" id="KW-1185">Reference proteome</keyword>
<evidence type="ECO:0000256" key="9">
    <source>
        <dbReference type="ARBA" id="ARBA00023136"/>
    </source>
</evidence>
<feature type="domain" description="TonB-dependent receptor plug" evidence="14">
    <location>
        <begin position="34"/>
        <end position="144"/>
    </location>
</feature>
<dbReference type="Proteomes" id="UP001259803">
    <property type="component" value="Unassembled WGS sequence"/>
</dbReference>
<dbReference type="RefSeq" id="WP_311340028.1">
    <property type="nucleotide sequence ID" value="NZ_JAVRHS010000002.1"/>
</dbReference>
<keyword evidence="9 11" id="KW-0472">Membrane</keyword>
<organism evidence="15 16">
    <name type="scientific">Croceicoccus esteveae</name>
    <dbReference type="NCBI Taxonomy" id="3075597"/>
    <lineage>
        <taxon>Bacteria</taxon>
        <taxon>Pseudomonadati</taxon>
        <taxon>Pseudomonadota</taxon>
        <taxon>Alphaproteobacteria</taxon>
        <taxon>Sphingomonadales</taxon>
        <taxon>Erythrobacteraceae</taxon>
        <taxon>Croceicoccus</taxon>
    </lineage>
</organism>
<evidence type="ECO:0000256" key="10">
    <source>
        <dbReference type="ARBA" id="ARBA00023237"/>
    </source>
</evidence>
<evidence type="ECO:0000256" key="2">
    <source>
        <dbReference type="ARBA" id="ARBA00022448"/>
    </source>
</evidence>
<reference evidence="15 16" key="1">
    <citation type="submission" date="2023-09" db="EMBL/GenBank/DDBJ databases">
        <authorList>
            <person name="Rey-Velasco X."/>
        </authorList>
    </citation>
    <scope>NUCLEOTIDE SEQUENCE [LARGE SCALE GENOMIC DNA]</scope>
    <source>
        <strain evidence="15 16">F390</strain>
    </source>
</reference>
<evidence type="ECO:0000313" key="15">
    <source>
        <dbReference type="EMBL" id="MDT0575469.1"/>
    </source>
</evidence>
<comment type="similarity">
    <text evidence="11 12">Belongs to the TonB-dependent receptor family.</text>
</comment>
<keyword evidence="6" id="KW-0408">Iron</keyword>
<feature type="domain" description="TonB-dependent receptor-like beta-barrel" evidence="13">
    <location>
        <begin position="263"/>
        <end position="698"/>
    </location>
</feature>
<sequence length="737" mass="80386">MTSPLVHAQMVEPTVAQPTTGEIIVTARRREERLQDVPIAISAIGQEALESRGYDSVTDVQQTVPNLTFTPGQGGNSGGIAPFIRGVGENDFIITADPAVGLYIDGVYVARTFGATTELLGIDRIEVLRGPQGSLFGKNTIGGAINVVSSIPGNYTRLSGDVRYGSYNTVRVRANVETPISDTLAFGVSGLSEFGEGWQKIPSGDNLGNKNVIAGRAILHYDNADLDAVLSVDGLRRRQNSAPHSLLAFNDQAFFAVLQNVFLEPCCTVPDRIDRTDSTPELNRDDTDAFNAGLTLSYGLGDATLKSISGYRWVSAEFGRDGDASASINYAGDFHDEEAEQFSQEFQLTTPLFNDRGNLLVGGYFFRENTRDDTRLIVADGLLAALQSAPQELLDLFGFAPEALPFLDFNVDFENRQKTTNYAAFANFTYDVTDALTVEAGGRYTYEKKRFSQNSVRIASGLPLIPGVVPYTLEENWDAFSPRLSVGYDITPDVLAYASWSRGFRSGGFNGRPTSAAEVGSYDPEFLTAYEVGLKSVIGPVVLNVAVFRNEYEDQQLLVNENNLNVAFENAGKSRIQGLELELAAKVTPRFQVSGSLGLLDAKYLEFESFVNGVLTDLTDRELKNAPDITGSLSLAYVLPMTDRLDARLRADVSYRTEAFVDIENSPLRSPDHAVLNISGEFDLPWRGTALRLGVDNVTDKQVIIAGFDGTASFGFLEGYYSDPRRFSATLSFDLMP</sequence>
<keyword evidence="4" id="KW-0410">Iron transport</keyword>
<proteinExistence type="inferred from homology"/>
<dbReference type="EMBL" id="JAVRHS010000002">
    <property type="protein sequence ID" value="MDT0575469.1"/>
    <property type="molecule type" value="Genomic_DNA"/>
</dbReference>
<dbReference type="CDD" id="cd01347">
    <property type="entry name" value="ligand_gated_channel"/>
    <property type="match status" value="1"/>
</dbReference>
<comment type="caution">
    <text evidence="15">The sequence shown here is derived from an EMBL/GenBank/DDBJ whole genome shotgun (WGS) entry which is preliminary data.</text>
</comment>
<evidence type="ECO:0000256" key="6">
    <source>
        <dbReference type="ARBA" id="ARBA00023004"/>
    </source>
</evidence>
<keyword evidence="2 11" id="KW-0813">Transport</keyword>
<dbReference type="InterPro" id="IPR039426">
    <property type="entry name" value="TonB-dep_rcpt-like"/>
</dbReference>
<keyword evidence="10 11" id="KW-0998">Cell outer membrane</keyword>
<dbReference type="Pfam" id="PF07715">
    <property type="entry name" value="Plug"/>
    <property type="match status" value="1"/>
</dbReference>
<dbReference type="InterPro" id="IPR036942">
    <property type="entry name" value="Beta-barrel_TonB_sf"/>
</dbReference>
<keyword evidence="7" id="KW-0406">Ion transport</keyword>
<dbReference type="PANTHER" id="PTHR32552:SF81">
    <property type="entry name" value="TONB-DEPENDENT OUTER MEMBRANE RECEPTOR"/>
    <property type="match status" value="1"/>
</dbReference>
<dbReference type="Gene3D" id="2.40.170.20">
    <property type="entry name" value="TonB-dependent receptor, beta-barrel domain"/>
    <property type="match status" value="1"/>
</dbReference>
<dbReference type="Pfam" id="PF00593">
    <property type="entry name" value="TonB_dep_Rec_b-barrel"/>
    <property type="match status" value="1"/>
</dbReference>